<dbReference type="SUPFAM" id="SSF53448">
    <property type="entry name" value="Nucleotide-diphospho-sugar transferases"/>
    <property type="match status" value="1"/>
</dbReference>
<protein>
    <recommendedName>
        <fullName evidence="4">Hexosyltransferase</fullName>
    </recommendedName>
</protein>
<dbReference type="Gene3D" id="3.90.550.10">
    <property type="entry name" value="Spore Coat Polysaccharide Biosynthesis Protein SpsA, Chain A"/>
    <property type="match status" value="1"/>
</dbReference>
<evidence type="ECO:0000256" key="1">
    <source>
        <dbReference type="ARBA" id="ARBA00007677"/>
    </source>
</evidence>
<keyword evidence="2" id="KW-0808">Transferase</keyword>
<reference evidence="3" key="1">
    <citation type="submission" date="2021-01" db="EMBL/GenBank/DDBJ databases">
        <authorList>
            <person name="Corre E."/>
            <person name="Pelletier E."/>
            <person name="Niang G."/>
            <person name="Scheremetjew M."/>
            <person name="Finn R."/>
            <person name="Kale V."/>
            <person name="Holt S."/>
            <person name="Cochrane G."/>
            <person name="Meng A."/>
            <person name="Brown T."/>
            <person name="Cohen L."/>
        </authorList>
    </citation>
    <scope>NUCLEOTIDE SEQUENCE</scope>
    <source>
        <strain evidence="3">CCMP3328</strain>
    </source>
</reference>
<dbReference type="AlphaFoldDB" id="A0A7R9ZR45"/>
<sequence>MLSRGAGNLTIHRHGDRPCRRNAIVFLAQKKHSSYKRDSFANLLEALRLLEVNYLSIDKHAENADVFIFHTGDFNSTDLKEFRASLTPASMEAIHIVDISLSRYWRRPSWHEFDDPHKWYVYPLFSEGYRRMIHFFAIDIWKFFDDYNHHMGCNYTYIMRLDEDSYIHSRIEYDLFDFMNDHSYDYGYRLCAYEMGVALPIWGKWQAKRGRNIPIHRNIEGDMCGIYNNFFIARVGYFLSWPVNSFLGFVDRQGMIYRRRLGDLMIHSMAVFAFAPKERVHRFLDFTYEHGTPDQMTGCVVWGGIQAGYKDTNARANLMKYHDEKVSAPGCDVNITYMKPPDLSPSYSHLVENGVTDEVSLHTIMVGKVERFDMGQLSG</sequence>
<dbReference type="InterPro" id="IPR002685">
    <property type="entry name" value="Glyco_trans_15"/>
</dbReference>
<evidence type="ECO:0008006" key="4">
    <source>
        <dbReference type="Google" id="ProtNLM"/>
    </source>
</evidence>
<dbReference type="GO" id="GO:0016020">
    <property type="term" value="C:membrane"/>
    <property type="evidence" value="ECO:0007669"/>
    <property type="project" value="InterPro"/>
</dbReference>
<comment type="similarity">
    <text evidence="1">Belongs to the glycosyltransferase 15 family.</text>
</comment>
<evidence type="ECO:0000256" key="2">
    <source>
        <dbReference type="ARBA" id="ARBA00022679"/>
    </source>
</evidence>
<dbReference type="InterPro" id="IPR029044">
    <property type="entry name" value="Nucleotide-diphossugar_trans"/>
</dbReference>
<dbReference type="GO" id="GO:0000032">
    <property type="term" value="P:cell wall mannoprotein biosynthetic process"/>
    <property type="evidence" value="ECO:0007669"/>
    <property type="project" value="TreeGrafter"/>
</dbReference>
<dbReference type="EMBL" id="HBEF01021261">
    <property type="protein sequence ID" value="CAD8341015.1"/>
    <property type="molecule type" value="Transcribed_RNA"/>
</dbReference>
<proteinExistence type="inferred from homology"/>
<dbReference type="GO" id="GO:0000026">
    <property type="term" value="F:alpha-1,2-mannosyltransferase activity"/>
    <property type="evidence" value="ECO:0007669"/>
    <property type="project" value="TreeGrafter"/>
</dbReference>
<dbReference type="GO" id="GO:0005794">
    <property type="term" value="C:Golgi apparatus"/>
    <property type="evidence" value="ECO:0007669"/>
    <property type="project" value="TreeGrafter"/>
</dbReference>
<dbReference type="PANTHER" id="PTHR31121:SF6">
    <property type="entry name" value="ALPHA-1,2 MANNOSYLTRANSFERASE KTR1"/>
    <property type="match status" value="1"/>
</dbReference>
<evidence type="ECO:0000313" key="3">
    <source>
        <dbReference type="EMBL" id="CAD8341015.1"/>
    </source>
</evidence>
<gene>
    <name evidence="3" type="ORF">CAUS1442_LOCUS13150</name>
</gene>
<dbReference type="PANTHER" id="PTHR31121">
    <property type="entry name" value="ALPHA-1,2 MANNOSYLTRANSFERASE KTR1"/>
    <property type="match status" value="1"/>
</dbReference>
<dbReference type="GO" id="GO:0006487">
    <property type="term" value="P:protein N-linked glycosylation"/>
    <property type="evidence" value="ECO:0007669"/>
    <property type="project" value="TreeGrafter"/>
</dbReference>
<name>A0A7R9ZR45_9STRA</name>
<dbReference type="Pfam" id="PF01793">
    <property type="entry name" value="Glyco_transf_15"/>
    <property type="match status" value="1"/>
</dbReference>
<accession>A0A7R9ZR45</accession>
<organism evidence="3">
    <name type="scientific">Craspedostauros australis</name>
    <dbReference type="NCBI Taxonomy" id="1486917"/>
    <lineage>
        <taxon>Eukaryota</taxon>
        <taxon>Sar</taxon>
        <taxon>Stramenopiles</taxon>
        <taxon>Ochrophyta</taxon>
        <taxon>Bacillariophyta</taxon>
        <taxon>Bacillariophyceae</taxon>
        <taxon>Bacillariophycidae</taxon>
        <taxon>Naviculales</taxon>
        <taxon>Naviculaceae</taxon>
        <taxon>Craspedostauros</taxon>
    </lineage>
</organism>